<evidence type="ECO:0000313" key="2">
    <source>
        <dbReference type="EMBL" id="GAA4740386.1"/>
    </source>
</evidence>
<dbReference type="Gene3D" id="1.25.40.10">
    <property type="entry name" value="Tetratricopeptide repeat domain"/>
    <property type="match status" value="1"/>
</dbReference>
<dbReference type="RefSeq" id="WP_345479825.1">
    <property type="nucleotide sequence ID" value="NZ_BAABLP010000002.1"/>
</dbReference>
<sequence>MRTDPALVEAIETCHEEWDPTRSPDTAGFDALLERWPDDPVALIAVGDAHDECGGTEKAIVSYRAAMPRLDGTALRRCALRLGDALRRAGRLDESVSVLEAALEEFPGSRSLRTFLALAMHEQGRTQTALGLVLEVLVDPAPSPDLELFRPAVRARAEQLFARDRAA</sequence>
<dbReference type="Pfam" id="PF12688">
    <property type="entry name" value="TPR_5"/>
    <property type="match status" value="1"/>
</dbReference>
<reference evidence="3" key="1">
    <citation type="journal article" date="2019" name="Int. J. Syst. Evol. Microbiol.">
        <title>The Global Catalogue of Microorganisms (GCM) 10K type strain sequencing project: providing services to taxonomists for standard genome sequencing and annotation.</title>
        <authorList>
            <consortium name="The Broad Institute Genomics Platform"/>
            <consortium name="The Broad Institute Genome Sequencing Center for Infectious Disease"/>
            <person name="Wu L."/>
            <person name="Ma J."/>
        </authorList>
    </citation>
    <scope>NUCLEOTIDE SEQUENCE [LARGE SCALE GENOMIC DNA]</scope>
    <source>
        <strain evidence="3">JCM 19015</strain>
    </source>
</reference>
<dbReference type="InterPro" id="IPR011990">
    <property type="entry name" value="TPR-like_helical_dom_sf"/>
</dbReference>
<evidence type="ECO:0000313" key="3">
    <source>
        <dbReference type="Proteomes" id="UP001500121"/>
    </source>
</evidence>
<evidence type="ECO:0000259" key="1">
    <source>
        <dbReference type="Pfam" id="PF12688"/>
    </source>
</evidence>
<dbReference type="SUPFAM" id="SSF48452">
    <property type="entry name" value="TPR-like"/>
    <property type="match status" value="1"/>
</dbReference>
<name>A0ABP8YZ12_9MICO</name>
<comment type="caution">
    <text evidence="2">The sequence shown here is derived from an EMBL/GenBank/DDBJ whole genome shotgun (WGS) entry which is preliminary data.</text>
</comment>
<accession>A0ABP8YZ12</accession>
<dbReference type="InterPro" id="IPR041656">
    <property type="entry name" value="TPR_5"/>
</dbReference>
<keyword evidence="3" id="KW-1185">Reference proteome</keyword>
<dbReference type="EMBL" id="BAABLP010000002">
    <property type="protein sequence ID" value="GAA4740386.1"/>
    <property type="molecule type" value="Genomic_DNA"/>
</dbReference>
<dbReference type="Proteomes" id="UP001500121">
    <property type="component" value="Unassembled WGS sequence"/>
</dbReference>
<gene>
    <name evidence="2" type="ORF">GCM10025783_09150</name>
</gene>
<organism evidence="2 3">
    <name type="scientific">Amnibacterium soli</name>
    <dbReference type="NCBI Taxonomy" id="1282736"/>
    <lineage>
        <taxon>Bacteria</taxon>
        <taxon>Bacillati</taxon>
        <taxon>Actinomycetota</taxon>
        <taxon>Actinomycetes</taxon>
        <taxon>Micrococcales</taxon>
        <taxon>Microbacteriaceae</taxon>
        <taxon>Amnibacterium</taxon>
    </lineage>
</organism>
<proteinExistence type="predicted"/>
<protein>
    <recommendedName>
        <fullName evidence="1">Tetratrico peptide repeat group 5 domain-containing protein</fullName>
    </recommendedName>
</protein>
<feature type="domain" description="Tetratrico peptide repeat group 5" evidence="1">
    <location>
        <begin position="41"/>
        <end position="157"/>
    </location>
</feature>